<dbReference type="AlphaFoldDB" id="A0A6N8DWT8"/>
<comment type="caution">
    <text evidence="1">The sequence shown here is derived from an EMBL/GenBank/DDBJ whole genome shotgun (WGS) entry which is preliminary data.</text>
</comment>
<dbReference type="InterPro" id="IPR046574">
    <property type="entry name" value="DUF6634"/>
</dbReference>
<evidence type="ECO:0000313" key="1">
    <source>
        <dbReference type="EMBL" id="MTV33334.1"/>
    </source>
</evidence>
<accession>A0A6N8DWT8</accession>
<dbReference type="Pfam" id="PF20339">
    <property type="entry name" value="DUF6634"/>
    <property type="match status" value="1"/>
</dbReference>
<proteinExistence type="predicted"/>
<reference evidence="1 2" key="1">
    <citation type="submission" date="2019-11" db="EMBL/GenBank/DDBJ databases">
        <title>Whole-genome sequence of a Rhodoblastus acidophilus DSM 142.</title>
        <authorList>
            <person name="Kyndt J.A."/>
            <person name="Meyer T.E."/>
        </authorList>
    </citation>
    <scope>NUCLEOTIDE SEQUENCE [LARGE SCALE GENOMIC DNA]</scope>
    <source>
        <strain evidence="1 2">DSM 142</strain>
    </source>
</reference>
<dbReference type="OrthoDB" id="7870532at2"/>
<name>A0A6N8DWT8_RHOAC</name>
<dbReference type="RefSeq" id="WP_155448012.1">
    <property type="nucleotide sequence ID" value="NZ_JAOQNR010000030.1"/>
</dbReference>
<dbReference type="EMBL" id="WNKS01000036">
    <property type="protein sequence ID" value="MTV33334.1"/>
    <property type="molecule type" value="Genomic_DNA"/>
</dbReference>
<protein>
    <submittedName>
        <fullName evidence="1">Uncharacterized protein</fullName>
    </submittedName>
</protein>
<evidence type="ECO:0000313" key="2">
    <source>
        <dbReference type="Proteomes" id="UP000439113"/>
    </source>
</evidence>
<sequence>MDRILFPCLDADDTFRRAQRLADDLRRIAAGDLPTAADLADAPIIDHWSLALRPETSLVGVISGHPSIGHLRPGATTSLFAFAPDLGFARSWNRYYRLGRRVGDDGRPQ</sequence>
<organism evidence="1 2">
    <name type="scientific">Rhodoblastus acidophilus</name>
    <name type="common">Rhodopseudomonas acidophila</name>
    <dbReference type="NCBI Taxonomy" id="1074"/>
    <lineage>
        <taxon>Bacteria</taxon>
        <taxon>Pseudomonadati</taxon>
        <taxon>Pseudomonadota</taxon>
        <taxon>Alphaproteobacteria</taxon>
        <taxon>Hyphomicrobiales</taxon>
        <taxon>Rhodoblastaceae</taxon>
        <taxon>Rhodoblastus</taxon>
    </lineage>
</organism>
<gene>
    <name evidence="1" type="ORF">GJ654_20365</name>
</gene>
<dbReference type="Proteomes" id="UP000439113">
    <property type="component" value="Unassembled WGS sequence"/>
</dbReference>